<gene>
    <name evidence="2" type="ORF">PFISCL1PPCAC_6902</name>
</gene>
<feature type="domain" description="PIK-related kinase FAT" evidence="1">
    <location>
        <begin position="589"/>
        <end position="921"/>
    </location>
</feature>
<sequence>HSVVNGICDTATLALDLLRPRVGFLSADNRRQLAGSIIHPLVESNSEKLLDCIIKITRELIISHTDELTANPGLAIVVKLSGVIRTRFRTKTPQYVELARLYLQQLVLYIFEHDTLRRTEYAAKLEDVYYWGITTPLLMMDEATRNSFLASFEKHIPSTLPARLMYMFAQQDWNHMREHFWIRHALYLLVRCAFPGDPNKCRHQLDMRETATFGATMEQLVKEDLKGMKRVVTEPNDDEEMKIFSDLMADRKLLLTEAKQDGEEKGVLNNLMGLIWAVQDTTLVRSVFTRLFTSIWSNLHPQERQQLQMVIPNFLSSATHMPQANQPVSALGVMMETLSKCQPPLSFAPALIKYVSSRHRTLYLGLLLLEDEADQCEVLRDRLKEVEGPELNTRYARQLDALESLNALYSDMNEVDQQVVVWKRRAIMPETVDAMEAIGRGDFTHALNLLEDLQEEHLERLERTLPKHVTGDSSMPDIKMEVDEEEQHMAVPVGQYETDAWMRMHIECLSNLGKWTEVEELANVPGQADAKLIMRAASHRSEPFLIMRQCKEQLTASLPPEFVLQYQQYSALIAVMDGMGDTPSECRLQAERANEEAFALGVSKWRLLPTAVGVSHLRLLQMAHLVQDLNEASGVTCSLHSSQPPFNAAMISELKSVIKTWRTWSHNNGAFFAQGGTYNSYRSPSLHDDMVVTADFFNIRKRVFSKLSRAFDDWIGKGQHNQIAAQIGVGHVPLPSHSLVHTQILVARSFRSARLFEQAEHTLNLIHGEPSMPIASVVAKVVEHIKLLRAWARDVKTNEETREAILRKALQVTDEVAMGEMCKEFFSRIYAQRGLVLSAMKSPVNAQASFEIAAGLQETLTHCYAYAAWAKHLDALFHEKRAAKEFEEAGPIGVQAVMCYVECAKVEFDVKARRYIARAIWLARLIAEVRKERRRVHNGSAETLPTKLERAARSSVANYWIEWLPQLCLDVKRGIGCLGGFVAAAARMHPMHTYYAMRQQMNVKSERLAVVEDAAQNPLTNCSLAEELEKGELNKSYFIFPSLPQLCGLAAERRPSDILAMERMMTSIEEMKDVWAERQLRTVIELQRELFQCLHACLDVGVMGHRPVSEIVRRWRERLEKDRDNGWNRKLYVREVDIRRSIDERSNEMEGEKEEIEFISSLSTDILHVISNSEVATIEFAAETTKWRKGLEKRIGELPKTIPLRLSSSFLASFCAQTATIDLPGDLFALKNLQYMSTISRFAAHYEIAVRGDDCVKAIGIRSQSGKSSVYWVRKVARPLSSLSSRQIVTSSRVPQLLRGFDQLLQNHRGTCQRFLKIIPPVVVNCGTSELVEYTTKPECGFFLDEV</sequence>
<dbReference type="Pfam" id="PF02259">
    <property type="entry name" value="FAT"/>
    <property type="match status" value="1"/>
</dbReference>
<dbReference type="PANTHER" id="PTHR11139:SF1">
    <property type="entry name" value="TRANSFORMATION_TRANSCRIPTION DOMAIN-ASSOCIATED PROTEIN"/>
    <property type="match status" value="1"/>
</dbReference>
<feature type="non-terminal residue" evidence="2">
    <location>
        <position position="1347"/>
    </location>
</feature>
<evidence type="ECO:0000313" key="3">
    <source>
        <dbReference type="Proteomes" id="UP001432322"/>
    </source>
</evidence>
<dbReference type="InterPro" id="IPR003151">
    <property type="entry name" value="PIK-rel_kinase_FAT"/>
</dbReference>
<protein>
    <recommendedName>
        <fullName evidence="1">PIK-related kinase FAT domain-containing protein</fullName>
    </recommendedName>
</protein>
<evidence type="ECO:0000313" key="2">
    <source>
        <dbReference type="EMBL" id="GMT15605.1"/>
    </source>
</evidence>
<dbReference type="EMBL" id="BTSY01000002">
    <property type="protein sequence ID" value="GMT15605.1"/>
    <property type="molecule type" value="Genomic_DNA"/>
</dbReference>
<dbReference type="PANTHER" id="PTHR11139">
    <property type="entry name" value="ATAXIA TELANGIECTASIA MUTATED ATM -RELATED"/>
    <property type="match status" value="1"/>
</dbReference>
<dbReference type="InterPro" id="IPR050517">
    <property type="entry name" value="DDR_Repair_Kinase"/>
</dbReference>
<dbReference type="GO" id="GO:0000124">
    <property type="term" value="C:SAGA complex"/>
    <property type="evidence" value="ECO:0007669"/>
    <property type="project" value="TreeGrafter"/>
</dbReference>
<keyword evidence="3" id="KW-1185">Reference proteome</keyword>
<dbReference type="GO" id="GO:0035267">
    <property type="term" value="C:NuA4 histone acetyltransferase complex"/>
    <property type="evidence" value="ECO:0007669"/>
    <property type="project" value="TreeGrafter"/>
</dbReference>
<evidence type="ECO:0000259" key="1">
    <source>
        <dbReference type="Pfam" id="PF02259"/>
    </source>
</evidence>
<name>A0AAV5V7I8_9BILA</name>
<dbReference type="GO" id="GO:0006355">
    <property type="term" value="P:regulation of DNA-templated transcription"/>
    <property type="evidence" value="ECO:0007669"/>
    <property type="project" value="TreeGrafter"/>
</dbReference>
<dbReference type="GO" id="GO:0005634">
    <property type="term" value="C:nucleus"/>
    <property type="evidence" value="ECO:0007669"/>
    <property type="project" value="TreeGrafter"/>
</dbReference>
<dbReference type="InterPro" id="IPR046805">
    <property type="entry name" value="Tra1_ring"/>
</dbReference>
<comment type="caution">
    <text evidence="2">The sequence shown here is derived from an EMBL/GenBank/DDBJ whole genome shotgun (WGS) entry which is preliminary data.</text>
</comment>
<feature type="non-terminal residue" evidence="2">
    <location>
        <position position="1"/>
    </location>
</feature>
<dbReference type="GO" id="GO:0006281">
    <property type="term" value="P:DNA repair"/>
    <property type="evidence" value="ECO:0007669"/>
    <property type="project" value="TreeGrafter"/>
</dbReference>
<dbReference type="Proteomes" id="UP001432322">
    <property type="component" value="Unassembled WGS sequence"/>
</dbReference>
<dbReference type="Pfam" id="PF20206">
    <property type="entry name" value="Tra1_ring"/>
    <property type="match status" value="1"/>
</dbReference>
<reference evidence="2" key="1">
    <citation type="submission" date="2023-10" db="EMBL/GenBank/DDBJ databases">
        <title>Genome assembly of Pristionchus species.</title>
        <authorList>
            <person name="Yoshida K."/>
            <person name="Sommer R.J."/>
        </authorList>
    </citation>
    <scope>NUCLEOTIDE SEQUENCE</scope>
    <source>
        <strain evidence="2">RS5133</strain>
    </source>
</reference>
<organism evidence="2 3">
    <name type="scientific">Pristionchus fissidentatus</name>
    <dbReference type="NCBI Taxonomy" id="1538716"/>
    <lineage>
        <taxon>Eukaryota</taxon>
        <taxon>Metazoa</taxon>
        <taxon>Ecdysozoa</taxon>
        <taxon>Nematoda</taxon>
        <taxon>Chromadorea</taxon>
        <taxon>Rhabditida</taxon>
        <taxon>Rhabditina</taxon>
        <taxon>Diplogasteromorpha</taxon>
        <taxon>Diplogasteroidea</taxon>
        <taxon>Neodiplogasteridae</taxon>
        <taxon>Pristionchus</taxon>
    </lineage>
</organism>
<proteinExistence type="predicted"/>
<accession>A0AAV5V7I8</accession>